<keyword evidence="6 12" id="KW-0812">Transmembrane</keyword>
<reference evidence="14" key="1">
    <citation type="submission" date="2015-11" db="EMBL/GenBank/DDBJ databases">
        <authorList>
            <person name="Varghese N."/>
        </authorList>
    </citation>
    <scope>NUCLEOTIDE SEQUENCE [LARGE SCALE GENOMIC DNA]</scope>
</reference>
<feature type="transmembrane region" description="Helical" evidence="12">
    <location>
        <begin position="71"/>
        <end position="93"/>
    </location>
</feature>
<dbReference type="SUPFAM" id="SSF81343">
    <property type="entry name" value="Fumarate reductase respiratory complex transmembrane subunits"/>
    <property type="match status" value="1"/>
</dbReference>
<sequence length="141" mass="16072">MKPIKTKEGYFKLVASYKKESGGWAWIIHRISGIALTAYLYLHIYALSTLTKGKEAFDAEMALFQKPLFKFLEWILFAFVLAHTLNGIRIVLVDFGKGAFYHKKAFAYLMVIGIIAFLVMGYFIFSHEIHQAFASKIIPLG</sequence>
<evidence type="ECO:0000256" key="3">
    <source>
        <dbReference type="ARBA" id="ARBA00007244"/>
    </source>
</evidence>
<organism evidence="13 14">
    <name type="scientific">Candidatus Thermokryptus mobilis</name>
    <dbReference type="NCBI Taxonomy" id="1643428"/>
    <lineage>
        <taxon>Bacteria</taxon>
        <taxon>Pseudomonadati</taxon>
        <taxon>Candidatus Kryptoniota</taxon>
        <taxon>Candidatus Thermokryptus</taxon>
    </lineage>
</organism>
<comment type="subunit">
    <text evidence="11">Part of an enzyme complex containing four subunits: a flavoprotein, an iron-sulfur protein, plus two membrane-anchoring proteins, SdhC and SdhD. The complex can form homotrimers.</text>
</comment>
<feature type="transmembrane region" description="Helical" evidence="12">
    <location>
        <begin position="21"/>
        <end position="42"/>
    </location>
</feature>
<evidence type="ECO:0000256" key="9">
    <source>
        <dbReference type="ARBA" id="ARBA00023004"/>
    </source>
</evidence>
<keyword evidence="10 12" id="KW-0472">Membrane</keyword>
<dbReference type="GO" id="GO:0009055">
    <property type="term" value="F:electron transfer activity"/>
    <property type="evidence" value="ECO:0007669"/>
    <property type="project" value="InterPro"/>
</dbReference>
<evidence type="ECO:0000256" key="11">
    <source>
        <dbReference type="ARBA" id="ARBA00025912"/>
    </source>
</evidence>
<keyword evidence="8 12" id="KW-1133">Transmembrane helix</keyword>
<dbReference type="GO" id="GO:0046872">
    <property type="term" value="F:metal ion binding"/>
    <property type="evidence" value="ECO:0007669"/>
    <property type="project" value="UniProtKB-KW"/>
</dbReference>
<dbReference type="InterPro" id="IPR039023">
    <property type="entry name" value="SdhC_prok"/>
</dbReference>
<comment type="cofactor">
    <cofactor evidence="1">
        <name>heme</name>
        <dbReference type="ChEBI" id="CHEBI:30413"/>
    </cofactor>
</comment>
<dbReference type="NCBIfam" id="TIGR02970">
    <property type="entry name" value="succ_dehyd_cytB"/>
    <property type="match status" value="1"/>
</dbReference>
<keyword evidence="14" id="KW-1185">Reference proteome</keyword>
<dbReference type="InterPro" id="IPR000701">
    <property type="entry name" value="SuccDH_FuR_B_TM-su"/>
</dbReference>
<evidence type="ECO:0000256" key="10">
    <source>
        <dbReference type="ARBA" id="ARBA00023136"/>
    </source>
</evidence>
<comment type="similarity">
    <text evidence="3">Belongs to the cytochrome b560 family.</text>
</comment>
<accession>A0A0S4N7P1</accession>
<dbReference type="OrthoDB" id="9789209at2"/>
<dbReference type="EMBL" id="FAOO01000012">
    <property type="protein sequence ID" value="CUU07033.1"/>
    <property type="molecule type" value="Genomic_DNA"/>
</dbReference>
<dbReference type="GO" id="GO:0006099">
    <property type="term" value="P:tricarboxylic acid cycle"/>
    <property type="evidence" value="ECO:0007669"/>
    <property type="project" value="InterPro"/>
</dbReference>
<evidence type="ECO:0000256" key="7">
    <source>
        <dbReference type="ARBA" id="ARBA00022723"/>
    </source>
</evidence>
<keyword evidence="7" id="KW-0479">Metal-binding</keyword>
<evidence type="ECO:0000256" key="4">
    <source>
        <dbReference type="ARBA" id="ARBA00020076"/>
    </source>
</evidence>
<dbReference type="RefSeq" id="WP_140945407.1">
    <property type="nucleotide sequence ID" value="NZ_FAOO01000012.1"/>
</dbReference>
<dbReference type="PANTHER" id="PTHR41910">
    <property type="entry name" value="SUCCINATE DEHYDROGENASE 2 MEMBRANE SUBUNIT SDHC"/>
    <property type="match status" value="1"/>
</dbReference>
<dbReference type="Gene3D" id="1.20.1300.10">
    <property type="entry name" value="Fumarate reductase/succinate dehydrogenase, transmembrane subunit"/>
    <property type="match status" value="1"/>
</dbReference>
<dbReference type="Proteomes" id="UP000320623">
    <property type="component" value="Unassembled WGS sequence"/>
</dbReference>
<feature type="transmembrane region" description="Helical" evidence="12">
    <location>
        <begin position="105"/>
        <end position="125"/>
    </location>
</feature>
<evidence type="ECO:0000256" key="8">
    <source>
        <dbReference type="ARBA" id="ARBA00022989"/>
    </source>
</evidence>
<dbReference type="InterPro" id="IPR034804">
    <property type="entry name" value="SQR/QFR_C/D"/>
</dbReference>
<evidence type="ECO:0000256" key="2">
    <source>
        <dbReference type="ARBA" id="ARBA00004370"/>
    </source>
</evidence>
<evidence type="ECO:0000256" key="6">
    <source>
        <dbReference type="ARBA" id="ARBA00022692"/>
    </source>
</evidence>
<dbReference type="AlphaFoldDB" id="A0A0S4N7P1"/>
<protein>
    <recommendedName>
        <fullName evidence="4">Succinate dehydrogenase cytochrome b556 subunit</fullName>
    </recommendedName>
</protein>
<gene>
    <name evidence="13" type="ORF">JGI1_01671</name>
</gene>
<proteinExistence type="inferred from homology"/>
<evidence type="ECO:0000256" key="5">
    <source>
        <dbReference type="ARBA" id="ARBA00022617"/>
    </source>
</evidence>
<evidence type="ECO:0000313" key="13">
    <source>
        <dbReference type="EMBL" id="CUU07033.1"/>
    </source>
</evidence>
<evidence type="ECO:0000256" key="1">
    <source>
        <dbReference type="ARBA" id="ARBA00001971"/>
    </source>
</evidence>
<name>A0A0S4N7P1_9BACT</name>
<dbReference type="PANTHER" id="PTHR41910:SF1">
    <property type="entry name" value="SUCCINATE DEHYDROGENASE HYDROPHOBIC MEMBRANE ANCHOR SUBUNIT"/>
    <property type="match status" value="1"/>
</dbReference>
<comment type="subcellular location">
    <subcellularLocation>
        <location evidence="2">Membrane</location>
    </subcellularLocation>
</comment>
<keyword evidence="5" id="KW-0349">Heme</keyword>
<dbReference type="Pfam" id="PF01127">
    <property type="entry name" value="Sdh_cyt"/>
    <property type="match status" value="1"/>
</dbReference>
<evidence type="ECO:0000313" key="14">
    <source>
        <dbReference type="Proteomes" id="UP000320623"/>
    </source>
</evidence>
<dbReference type="STRING" id="1643428.GCA_001442855_01635"/>
<keyword evidence="9" id="KW-0408">Iron</keyword>
<dbReference type="GO" id="GO:0016020">
    <property type="term" value="C:membrane"/>
    <property type="evidence" value="ECO:0007669"/>
    <property type="project" value="UniProtKB-SubCell"/>
</dbReference>
<dbReference type="InterPro" id="IPR014314">
    <property type="entry name" value="Succ_DH_cytb556"/>
</dbReference>
<evidence type="ECO:0000256" key="12">
    <source>
        <dbReference type="SAM" id="Phobius"/>
    </source>
</evidence>